<dbReference type="KEGG" id="tng:GSTEN00033313G001"/>
<dbReference type="Pfam" id="PF01344">
    <property type="entry name" value="Kelch_1"/>
    <property type="match status" value="1"/>
</dbReference>
<dbReference type="CDD" id="cd05156">
    <property type="entry name" value="ChoK_euk"/>
    <property type="match status" value="1"/>
</dbReference>
<keyword evidence="1" id="KW-0880">Kelch repeat</keyword>
<dbReference type="EMBL" id="CAAE01015035">
    <property type="protein sequence ID" value="CAG11365.1"/>
    <property type="molecule type" value="Genomic_DNA"/>
</dbReference>
<dbReference type="InterPro" id="IPR011009">
    <property type="entry name" value="Kinase-like_dom_sf"/>
</dbReference>
<keyword evidence="3" id="KW-1208">Phospholipid metabolism</keyword>
<dbReference type="SUPFAM" id="SSF56112">
    <property type="entry name" value="Protein kinase-like (PK-like)"/>
    <property type="match status" value="1"/>
</dbReference>
<gene>
    <name evidence="7" type="ORF">GSTENG00033313001</name>
</gene>
<comment type="pathway">
    <text evidence="4">Phospholipid metabolism; phosphatidylethanolamine biosynthesis; phosphatidylethanolamine from ethanolamine: step 1/3.</text>
</comment>
<comment type="similarity">
    <text evidence="5">Belongs to the choline/ethanolamine kinase family.</text>
</comment>
<protein>
    <recommendedName>
        <fullName evidence="6">ethanolamine kinase</fullName>
        <ecNumber evidence="6">2.7.1.82</ecNumber>
    </recommendedName>
</protein>
<organism evidence="7">
    <name type="scientific">Tetraodon nigroviridis</name>
    <name type="common">Spotted green pufferfish</name>
    <name type="synonym">Chelonodon nigroviridis</name>
    <dbReference type="NCBI Taxonomy" id="99883"/>
    <lineage>
        <taxon>Eukaryota</taxon>
        <taxon>Metazoa</taxon>
        <taxon>Chordata</taxon>
        <taxon>Craniata</taxon>
        <taxon>Vertebrata</taxon>
        <taxon>Euteleostomi</taxon>
        <taxon>Actinopterygii</taxon>
        <taxon>Neopterygii</taxon>
        <taxon>Teleostei</taxon>
        <taxon>Neoteleostei</taxon>
        <taxon>Acanthomorphata</taxon>
        <taxon>Eupercaria</taxon>
        <taxon>Tetraodontiformes</taxon>
        <taxon>Tetradontoidea</taxon>
        <taxon>Tetraodontidae</taxon>
        <taxon>Tetraodon</taxon>
    </lineage>
</organism>
<dbReference type="PANTHER" id="PTHR22603:SF101">
    <property type="entry name" value="CHOLINE KINASE BETA"/>
    <property type="match status" value="1"/>
</dbReference>
<dbReference type="PANTHER" id="PTHR22603">
    <property type="entry name" value="CHOLINE/ETHANOALAMINE KINASE"/>
    <property type="match status" value="1"/>
</dbReference>
<evidence type="ECO:0000256" key="1">
    <source>
        <dbReference type="ARBA" id="ARBA00022441"/>
    </source>
</evidence>
<dbReference type="Pfam" id="PF01633">
    <property type="entry name" value="Choline_kinase"/>
    <property type="match status" value="1"/>
</dbReference>
<dbReference type="InterPro" id="IPR006652">
    <property type="entry name" value="Kelch_1"/>
</dbReference>
<keyword evidence="2" id="KW-0444">Lipid biosynthesis</keyword>
<dbReference type="GO" id="GO:0005737">
    <property type="term" value="C:cytoplasm"/>
    <property type="evidence" value="ECO:0007669"/>
    <property type="project" value="TreeGrafter"/>
</dbReference>
<evidence type="ECO:0000256" key="4">
    <source>
        <dbReference type="ARBA" id="ARBA00037883"/>
    </source>
</evidence>
<dbReference type="InterPro" id="IPR015915">
    <property type="entry name" value="Kelch-typ_b-propeller"/>
</dbReference>
<dbReference type="GO" id="GO:0004103">
    <property type="term" value="F:choline kinase activity"/>
    <property type="evidence" value="ECO:0007669"/>
    <property type="project" value="TreeGrafter"/>
</dbReference>
<dbReference type="Gene3D" id="3.90.1200.10">
    <property type="match status" value="1"/>
</dbReference>
<dbReference type="Gene3D" id="3.30.200.20">
    <property type="entry name" value="Phosphorylase Kinase, domain 1"/>
    <property type="match status" value="1"/>
</dbReference>
<accession>Q4RJR7</accession>
<keyword evidence="2" id="KW-0594">Phospholipid biosynthesis</keyword>
<keyword evidence="2" id="KW-0443">Lipid metabolism</keyword>
<dbReference type="AlphaFoldDB" id="Q4RJR7"/>
<dbReference type="SUPFAM" id="SSF117281">
    <property type="entry name" value="Kelch motif"/>
    <property type="match status" value="1"/>
</dbReference>
<name>Q4RJR7_TETNG</name>
<reference evidence="7" key="1">
    <citation type="journal article" date="2004" name="Nature">
        <title>Genome duplication in the teleost fish Tetraodon nigroviridis reveals the early vertebrate proto-karyotype.</title>
        <authorList>
            <person name="Jaillon O."/>
            <person name="Aury J.-M."/>
            <person name="Brunet F."/>
            <person name="Petit J.-L."/>
            <person name="Stange-Thomann N."/>
            <person name="Mauceli E."/>
            <person name="Bouneau L."/>
            <person name="Fischer C."/>
            <person name="Ozouf-Costaz C."/>
            <person name="Bernot A."/>
            <person name="Nicaud S."/>
            <person name="Jaffe D."/>
            <person name="Fisher S."/>
            <person name="Lutfalla G."/>
            <person name="Dossat C."/>
            <person name="Segurens B."/>
            <person name="Dasilva C."/>
            <person name="Salanoubat M."/>
            <person name="Levy M."/>
            <person name="Boudet N."/>
            <person name="Castellano S."/>
            <person name="Anthouard V."/>
            <person name="Jubin C."/>
            <person name="Castelli V."/>
            <person name="Katinka M."/>
            <person name="Vacherie B."/>
            <person name="Biemont C."/>
            <person name="Skalli Z."/>
            <person name="Cattolico L."/>
            <person name="Poulain J."/>
            <person name="De Berardinis V."/>
            <person name="Cruaud C."/>
            <person name="Duprat S."/>
            <person name="Brottier P."/>
            <person name="Coutanceau J.-P."/>
            <person name="Gouzy J."/>
            <person name="Parra G."/>
            <person name="Lardier G."/>
            <person name="Chapple C."/>
            <person name="McKernan K.J."/>
            <person name="McEwan P."/>
            <person name="Bosak S."/>
            <person name="Kellis M."/>
            <person name="Volff J.-N."/>
            <person name="Guigo R."/>
            <person name="Zody M.C."/>
            <person name="Mesirov J."/>
            <person name="Lindblad-Toh K."/>
            <person name="Birren B."/>
            <person name="Nusbaum C."/>
            <person name="Kahn D."/>
            <person name="Robinson-Rechavi M."/>
            <person name="Laudet V."/>
            <person name="Schachter V."/>
            <person name="Quetier F."/>
            <person name="Saurin W."/>
            <person name="Scarpelli C."/>
            <person name="Wincker P."/>
            <person name="Lander E.S."/>
            <person name="Weissenbach J."/>
            <person name="Roest Crollius H."/>
        </authorList>
    </citation>
    <scope>NUCLEOTIDE SEQUENCE [LARGE SCALE GENOMIC DNA]</scope>
</reference>
<dbReference type="Gene3D" id="2.120.10.80">
    <property type="entry name" value="Kelch-type beta propeller"/>
    <property type="match status" value="1"/>
</dbReference>
<comment type="caution">
    <text evidence="7">The sequence shown here is derived from an EMBL/GenBank/DDBJ whole genome shotgun (WGS) entry which is preliminary data.</text>
</comment>
<sequence>MRFPLFGYGKLFRLKSFSDPLYLSTRPICCPTAAFLTSSPSAFGRSVTMQSRRNETSSGYCDSEPNLADRVEVFGAVHASAEGPPAEKRVRNKLVSEVKLTNSANCDEDSEAESFKDGRSVEVDSETRGSAYTWCRDFLSGSWKTLHEDDFQISIVSGGLSNLLYLCSLPAHVPCVGGEPRQVLLRIYGAILQGVDSLVSESVMFAILAERTLGPKLYGIFPEGRLEQYIPNTRMCTEQLSDPTISSEIAAKLARFHLMVMPFNKEPKWLFGTIDKYLAQVMNLSFVREAHVKKYKKLMKLDLPAELQSLRALLAATPSPVVFCHNDVQEGNILALEDQAHTSANKLMLIDFEYSSYNYRGFDFGNHFCEWMYDYTYDQWPFYKASPENYPSRQQQICVSVALSLGTVVHHSSQDIQDRVWIHGQRVPEHCKQRTEWRRDHDGPMLTAVIPHCLFAPLTLEVSSYLLAEGFLSKCLSVLEDELNPDNCRSYLSLAQEICCEQLERTVFTYMSSNLLEMPRLVAYASLRSLGIKEKDEIIRLRMGGKRRLCSLRKENLTSWNDAETESARHVFTLEGSEESGSWRALTELPFRADKWCFTTVALYNYLYIIGGYRQRVRRGWEFKMASFRYNPFTGTWACAAPLLKHRRHFSAVACEGSIYTVGGWYLDSLVAPDSNTALYTAVESYDPWDDVWRFVSSLPLTDVQFTMSLSHDLPLVSSLGHCLYVLGSIQRTGEKLLLRYNTKHDSWSELLPTLTRADADLPALYFLGATDRLFVIGGNNSESLVTSFCLQSHRWEQVQCFLGHYQPLKTILSFTSSSCPMFAGAHS</sequence>
<evidence type="ECO:0000313" key="7">
    <source>
        <dbReference type="EMBL" id="CAG11365.1"/>
    </source>
</evidence>
<dbReference type="SMART" id="SM00612">
    <property type="entry name" value="Kelch"/>
    <property type="match status" value="1"/>
</dbReference>
<reference evidence="7" key="2">
    <citation type="submission" date="2004-02" db="EMBL/GenBank/DDBJ databases">
        <authorList>
            <consortium name="Genoscope"/>
            <consortium name="Whitehead Institute Centre for Genome Research"/>
        </authorList>
    </citation>
    <scope>NUCLEOTIDE SEQUENCE</scope>
</reference>
<dbReference type="GO" id="GO:0006646">
    <property type="term" value="P:phosphatidylethanolamine biosynthetic process"/>
    <property type="evidence" value="ECO:0007669"/>
    <property type="project" value="TreeGrafter"/>
</dbReference>
<dbReference type="GO" id="GO:0004305">
    <property type="term" value="F:ethanolamine kinase activity"/>
    <property type="evidence" value="ECO:0007669"/>
    <property type="project" value="UniProtKB-EC"/>
</dbReference>
<evidence type="ECO:0000256" key="2">
    <source>
        <dbReference type="ARBA" id="ARBA00023209"/>
    </source>
</evidence>
<proteinExistence type="inferred from homology"/>
<evidence type="ECO:0000256" key="3">
    <source>
        <dbReference type="ARBA" id="ARBA00023264"/>
    </source>
</evidence>
<evidence type="ECO:0000256" key="6">
    <source>
        <dbReference type="ARBA" id="ARBA00038874"/>
    </source>
</evidence>
<dbReference type="EC" id="2.7.1.82" evidence="6"/>
<evidence type="ECO:0000256" key="5">
    <source>
        <dbReference type="ARBA" id="ARBA00038211"/>
    </source>
</evidence>
<dbReference type="OrthoDB" id="3649325at2759"/>